<organism evidence="1 2">
    <name type="scientific">Frankia canadensis</name>
    <dbReference type="NCBI Taxonomy" id="1836972"/>
    <lineage>
        <taxon>Bacteria</taxon>
        <taxon>Bacillati</taxon>
        <taxon>Actinomycetota</taxon>
        <taxon>Actinomycetes</taxon>
        <taxon>Frankiales</taxon>
        <taxon>Frankiaceae</taxon>
        <taxon>Frankia</taxon>
    </lineage>
</organism>
<name>A0A2I2KPA8_9ACTN</name>
<proteinExistence type="predicted"/>
<gene>
    <name evidence="1" type="ORF">FRACA_1920003</name>
</gene>
<reference evidence="1 2" key="1">
    <citation type="submission" date="2017-06" db="EMBL/GenBank/DDBJ databases">
        <authorList>
            <person name="Kim H.J."/>
            <person name="Triplett B.A."/>
        </authorList>
    </citation>
    <scope>NUCLEOTIDE SEQUENCE [LARGE SCALE GENOMIC DNA]</scope>
    <source>
        <strain evidence="1">FRACA_ARgP5</strain>
    </source>
</reference>
<dbReference type="EMBL" id="FZMO01000104">
    <property type="protein sequence ID" value="SNQ47507.1"/>
    <property type="molecule type" value="Genomic_DNA"/>
</dbReference>
<sequence length="153" mass="17416">MLPIRMGPLRGSIPHVLDGRHRPGIVSGPRLAHQITRGLYRIAPARLRIIPTHDREDIVTKTLLRNHFMVPPVSHSGENASLLITTRSHDCRQIHKIVDEIIRQRRFWSEYIAFSNPGLYLSRGDRHLVGGTRGNSVSDDLRGCLVSHTRVYH</sequence>
<protein>
    <submittedName>
        <fullName evidence="1">Uncharacterized protein</fullName>
    </submittedName>
</protein>
<evidence type="ECO:0000313" key="2">
    <source>
        <dbReference type="Proteomes" id="UP000234331"/>
    </source>
</evidence>
<evidence type="ECO:0000313" key="1">
    <source>
        <dbReference type="EMBL" id="SNQ47507.1"/>
    </source>
</evidence>
<dbReference type="Proteomes" id="UP000234331">
    <property type="component" value="Unassembled WGS sequence"/>
</dbReference>
<keyword evidence="2" id="KW-1185">Reference proteome</keyword>
<accession>A0A2I2KPA8</accession>
<dbReference type="AlphaFoldDB" id="A0A2I2KPA8"/>